<name>A0A2K8K754_9RHOB</name>
<gene>
    <name evidence="2" type="ORF">BG454_05180</name>
</gene>
<dbReference type="KEGG" id="rbg:BG454_05180"/>
<feature type="transmembrane region" description="Helical" evidence="1">
    <location>
        <begin position="158"/>
        <end position="176"/>
    </location>
</feature>
<evidence type="ECO:0000313" key="3">
    <source>
        <dbReference type="Proteomes" id="UP000228948"/>
    </source>
</evidence>
<accession>A0A2K8K754</accession>
<keyword evidence="1" id="KW-0812">Transmembrane</keyword>
<feature type="transmembrane region" description="Helical" evidence="1">
    <location>
        <begin position="221"/>
        <end position="244"/>
    </location>
</feature>
<evidence type="ECO:0000313" key="2">
    <source>
        <dbReference type="EMBL" id="ATX65292.1"/>
    </source>
</evidence>
<dbReference type="EMBL" id="CP024899">
    <property type="protein sequence ID" value="ATX65292.1"/>
    <property type="molecule type" value="Genomic_DNA"/>
</dbReference>
<feature type="transmembrane region" description="Helical" evidence="1">
    <location>
        <begin position="42"/>
        <end position="61"/>
    </location>
</feature>
<keyword evidence="1" id="KW-0472">Membrane</keyword>
<evidence type="ECO:0000256" key="1">
    <source>
        <dbReference type="SAM" id="Phobius"/>
    </source>
</evidence>
<dbReference type="Pfam" id="PF07556">
    <property type="entry name" value="DUF1538"/>
    <property type="match status" value="1"/>
</dbReference>
<reference evidence="2 3" key="1">
    <citation type="submission" date="2017-11" db="EMBL/GenBank/DDBJ databases">
        <title>Revised Sequence and Annotation of the Rhodobaca barguzinensis strain alga05 Genome.</title>
        <authorList>
            <person name="Kopejtka K."/>
            <person name="Tomasch J.M."/>
            <person name="Bunk B."/>
            <person name="Koblizek M."/>
        </authorList>
    </citation>
    <scope>NUCLEOTIDE SEQUENCE [LARGE SCALE GENOMIC DNA]</scope>
    <source>
        <strain evidence="3">alga05</strain>
    </source>
</reference>
<feature type="transmembrane region" description="Helical" evidence="1">
    <location>
        <begin position="127"/>
        <end position="151"/>
    </location>
</feature>
<dbReference type="OrthoDB" id="9781614at2"/>
<organism evidence="2 3">
    <name type="scientific">Roseinatronobacter bogoriensis subsp. barguzinensis</name>
    <dbReference type="NCBI Taxonomy" id="441209"/>
    <lineage>
        <taxon>Bacteria</taxon>
        <taxon>Pseudomonadati</taxon>
        <taxon>Pseudomonadota</taxon>
        <taxon>Alphaproteobacteria</taxon>
        <taxon>Rhodobacterales</taxon>
        <taxon>Paracoccaceae</taxon>
        <taxon>Roseinatronobacter</taxon>
    </lineage>
</organism>
<dbReference type="InterPro" id="IPR011435">
    <property type="entry name" value="UmpAB"/>
</dbReference>
<feature type="transmembrane region" description="Helical" evidence="1">
    <location>
        <begin position="82"/>
        <end position="107"/>
    </location>
</feature>
<keyword evidence="1" id="KW-1133">Transmembrane helix</keyword>
<proteinExistence type="predicted"/>
<dbReference type="STRING" id="441209.GCA_001870665_03775"/>
<feature type="transmembrane region" description="Helical" evidence="1">
    <location>
        <begin position="188"/>
        <end position="209"/>
    </location>
</feature>
<sequence length="247" mass="25421">MHALHPLALALLATLRDMAPILVTIALFQGLVLGVWPDDPLGLLAGLIAILIGLTLLVRGLEMSLFPIGEALADAMARRGHPVWLMGFAFALGFGSTVAEPALAAVAAQAASAMVADPDFPATEAQLAALTVQIRYGVAFGLGLALMLGVWRILKGWPLIWFVLPGYGVIALIAALTNAPFVAVALDLGTAATSAINIPLMLALGIGLASSLRSRNALVDGFGMVVIASLTPMLLFLAAAFLLVPGG</sequence>
<dbReference type="Proteomes" id="UP000228948">
    <property type="component" value="Chromosome"/>
</dbReference>
<dbReference type="AlphaFoldDB" id="A0A2K8K754"/>
<protein>
    <submittedName>
        <fullName evidence="2">DUF1538 domain-containing protein</fullName>
    </submittedName>
</protein>
<dbReference type="RefSeq" id="WP_071479359.1">
    <property type="nucleotide sequence ID" value="NZ_CP024899.1"/>
</dbReference>
<keyword evidence="3" id="KW-1185">Reference proteome</keyword>